<dbReference type="SUPFAM" id="SSF48403">
    <property type="entry name" value="Ankyrin repeat"/>
    <property type="match status" value="1"/>
</dbReference>
<dbReference type="EMBL" id="JAVRRL010000010">
    <property type="protein sequence ID" value="KAK5116024.1"/>
    <property type="molecule type" value="Genomic_DNA"/>
</dbReference>
<dbReference type="PANTHER" id="PTHR24123:SF33">
    <property type="entry name" value="PROTEIN HOS4"/>
    <property type="match status" value="1"/>
</dbReference>
<keyword evidence="2" id="KW-0040">ANK repeat</keyword>
<feature type="region of interest" description="Disordered" evidence="3">
    <location>
        <begin position="207"/>
        <end position="227"/>
    </location>
</feature>
<evidence type="ECO:0000313" key="4">
    <source>
        <dbReference type="EMBL" id="KAK5116024.1"/>
    </source>
</evidence>
<evidence type="ECO:0008006" key="6">
    <source>
        <dbReference type="Google" id="ProtNLM"/>
    </source>
</evidence>
<dbReference type="InterPro" id="IPR036770">
    <property type="entry name" value="Ankyrin_rpt-contain_sf"/>
</dbReference>
<dbReference type="AlphaFoldDB" id="A0AAN7TGQ3"/>
<feature type="region of interest" description="Disordered" evidence="3">
    <location>
        <begin position="124"/>
        <end position="159"/>
    </location>
</feature>
<evidence type="ECO:0000256" key="3">
    <source>
        <dbReference type="SAM" id="MobiDB-lite"/>
    </source>
</evidence>
<proteinExistence type="predicted"/>
<dbReference type="PANTHER" id="PTHR24123">
    <property type="entry name" value="ANKYRIN REPEAT-CONTAINING"/>
    <property type="match status" value="1"/>
</dbReference>
<feature type="compositionally biased region" description="Low complexity" evidence="3">
    <location>
        <begin position="126"/>
        <end position="141"/>
    </location>
</feature>
<dbReference type="Gene3D" id="1.25.40.20">
    <property type="entry name" value="Ankyrin repeat-containing domain"/>
    <property type="match status" value="1"/>
</dbReference>
<sequence length="227" mass="24790">MAGTIDTLLNLVPDHPDRVLTHLQSYPTLASQKDAHGYTLLHAATSYNHADLARALINEYNVEPNIRDEDDETALFNAETVEMAKLLLEVGVQLDAKNSDGLTAEEKLSDEDEQPLVAAFLRREGAASTSTHHGSTSTAATNGNGIHAPPPLPNGIHVNVGTMQQDEAGTEPHPEFRRRIEELAARDDFETEDGQRELRNLVQDVVGGIRQEEAEQGQGAATRRRMG</sequence>
<keyword evidence="1" id="KW-0677">Repeat</keyword>
<evidence type="ECO:0000256" key="2">
    <source>
        <dbReference type="ARBA" id="ARBA00023043"/>
    </source>
</evidence>
<dbReference type="InterPro" id="IPR002110">
    <property type="entry name" value="Ankyrin_rpt"/>
</dbReference>
<dbReference type="Pfam" id="PF12796">
    <property type="entry name" value="Ank_2"/>
    <property type="match status" value="1"/>
</dbReference>
<evidence type="ECO:0000313" key="5">
    <source>
        <dbReference type="Proteomes" id="UP001310890"/>
    </source>
</evidence>
<dbReference type="InterPro" id="IPR051165">
    <property type="entry name" value="Multifunctional_ANK_Repeat"/>
</dbReference>
<accession>A0AAN7TGQ3</accession>
<gene>
    <name evidence="4" type="ORF">LTR62_000480</name>
</gene>
<organism evidence="4 5">
    <name type="scientific">Meristemomyces frigidus</name>
    <dbReference type="NCBI Taxonomy" id="1508187"/>
    <lineage>
        <taxon>Eukaryota</taxon>
        <taxon>Fungi</taxon>
        <taxon>Dikarya</taxon>
        <taxon>Ascomycota</taxon>
        <taxon>Pezizomycotina</taxon>
        <taxon>Dothideomycetes</taxon>
        <taxon>Dothideomycetidae</taxon>
        <taxon>Mycosphaerellales</taxon>
        <taxon>Teratosphaeriaceae</taxon>
        <taxon>Meristemomyces</taxon>
    </lineage>
</organism>
<protein>
    <recommendedName>
        <fullName evidence="6">Ankyrin repeat protein</fullName>
    </recommendedName>
</protein>
<name>A0AAN7TGQ3_9PEZI</name>
<dbReference type="Proteomes" id="UP001310890">
    <property type="component" value="Unassembled WGS sequence"/>
</dbReference>
<reference evidence="4" key="1">
    <citation type="submission" date="2023-08" db="EMBL/GenBank/DDBJ databases">
        <title>Black Yeasts Isolated from many extreme environments.</title>
        <authorList>
            <person name="Coleine C."/>
            <person name="Stajich J.E."/>
            <person name="Selbmann L."/>
        </authorList>
    </citation>
    <scope>NUCLEOTIDE SEQUENCE</scope>
    <source>
        <strain evidence="4">CCFEE 5401</strain>
    </source>
</reference>
<evidence type="ECO:0000256" key="1">
    <source>
        <dbReference type="ARBA" id="ARBA00022737"/>
    </source>
</evidence>
<comment type="caution">
    <text evidence="4">The sequence shown here is derived from an EMBL/GenBank/DDBJ whole genome shotgun (WGS) entry which is preliminary data.</text>
</comment>